<name>A0A7J7XHT6_MYOMY</name>
<dbReference type="EMBL" id="JABWUV010000006">
    <property type="protein sequence ID" value="KAF6349281.1"/>
    <property type="molecule type" value="Genomic_DNA"/>
</dbReference>
<proteinExistence type="predicted"/>
<organism evidence="2 3">
    <name type="scientific">Myotis myotis</name>
    <name type="common">Greater mouse-eared bat</name>
    <name type="synonym">Vespertilio myotis</name>
    <dbReference type="NCBI Taxonomy" id="51298"/>
    <lineage>
        <taxon>Eukaryota</taxon>
        <taxon>Metazoa</taxon>
        <taxon>Chordata</taxon>
        <taxon>Craniata</taxon>
        <taxon>Vertebrata</taxon>
        <taxon>Euteleostomi</taxon>
        <taxon>Mammalia</taxon>
        <taxon>Eutheria</taxon>
        <taxon>Laurasiatheria</taxon>
        <taxon>Chiroptera</taxon>
        <taxon>Yangochiroptera</taxon>
        <taxon>Vespertilionidae</taxon>
        <taxon>Myotis</taxon>
    </lineage>
</organism>
<protein>
    <submittedName>
        <fullName evidence="2">Uncharacterized protein</fullName>
    </submittedName>
</protein>
<keyword evidence="1" id="KW-0472">Membrane</keyword>
<evidence type="ECO:0000313" key="2">
    <source>
        <dbReference type="EMBL" id="KAF6349281.1"/>
    </source>
</evidence>
<gene>
    <name evidence="2" type="ORF">mMyoMyo1_011821</name>
</gene>
<keyword evidence="3" id="KW-1185">Reference proteome</keyword>
<reference evidence="2 3" key="1">
    <citation type="journal article" date="2020" name="Nature">
        <title>Six reference-quality genomes reveal evolution of bat adaptations.</title>
        <authorList>
            <person name="Jebb D."/>
            <person name="Huang Z."/>
            <person name="Pippel M."/>
            <person name="Hughes G.M."/>
            <person name="Lavrichenko K."/>
            <person name="Devanna P."/>
            <person name="Winkler S."/>
            <person name="Jermiin L.S."/>
            <person name="Skirmuntt E.C."/>
            <person name="Katzourakis A."/>
            <person name="Burkitt-Gray L."/>
            <person name="Ray D.A."/>
            <person name="Sullivan K.A.M."/>
            <person name="Roscito J.G."/>
            <person name="Kirilenko B.M."/>
            <person name="Davalos L.M."/>
            <person name="Corthals A.P."/>
            <person name="Power M.L."/>
            <person name="Jones G."/>
            <person name="Ransome R.D."/>
            <person name="Dechmann D.K.N."/>
            <person name="Locatelli A.G."/>
            <person name="Puechmaille S.J."/>
            <person name="Fedrigo O."/>
            <person name="Jarvis E.D."/>
            <person name="Hiller M."/>
            <person name="Vernes S.C."/>
            <person name="Myers E.W."/>
            <person name="Teeling E.C."/>
        </authorList>
    </citation>
    <scope>NUCLEOTIDE SEQUENCE [LARGE SCALE GENOMIC DNA]</scope>
    <source>
        <strain evidence="2">MMyoMyo1</strain>
        <tissue evidence="2">Flight muscle</tissue>
    </source>
</reference>
<evidence type="ECO:0000256" key="1">
    <source>
        <dbReference type="SAM" id="Phobius"/>
    </source>
</evidence>
<feature type="transmembrane region" description="Helical" evidence="1">
    <location>
        <begin position="99"/>
        <end position="122"/>
    </location>
</feature>
<dbReference type="Proteomes" id="UP000527355">
    <property type="component" value="Unassembled WGS sequence"/>
</dbReference>
<sequence length="141" mass="15842">MSLRHNPHWFLQPEVMGTSLPSSRILGWGAGVGLGPLAPHRGPPQLRYPSWFKKKKRHTWVSDQTIPSLCPSSQSQCAFFFTSLVVLLPFSQLSGGSERWLFCVLVVILMWLWEAASTSVYLRHYLGSLQCSRVSLTKAAL</sequence>
<evidence type="ECO:0000313" key="3">
    <source>
        <dbReference type="Proteomes" id="UP000527355"/>
    </source>
</evidence>
<comment type="caution">
    <text evidence="2">The sequence shown here is derived from an EMBL/GenBank/DDBJ whole genome shotgun (WGS) entry which is preliminary data.</text>
</comment>
<keyword evidence="1" id="KW-1133">Transmembrane helix</keyword>
<dbReference type="AlphaFoldDB" id="A0A7J7XHT6"/>
<accession>A0A7J7XHT6</accession>
<keyword evidence="1" id="KW-0812">Transmembrane</keyword>